<gene>
    <name evidence="1" type="ordered locus">Snov_3783</name>
</gene>
<evidence type="ECO:0000313" key="1">
    <source>
        <dbReference type="EMBL" id="ADH91053.1"/>
    </source>
</evidence>
<name>D6ZYT4_ANCN5</name>
<sequence>MRHSTGDERSIDTEAQLKRIAFEPPRREAALFVICSLGGRIRAHVRHYVESLTGAGVDVYVLVLTDRPLTDDDSWLRRSARGLFLRENRGTIFAAWMQLMRRYPALSDVEILYLVDDSLLGPTNRPALHAAMDCIRNSSADIVGLTDSLDGSWMPEGNFVAIKRKVLSSFAFQSFIRGIAGYVHLGDVGDSQKERFASLMKSTGFVVDVLFRTAQARHGGDRNWRELLAAGFPFVDISVLQARDHRHADGGWRDELTRYGYDVALAERLLAELAFYRKYPLGPSPSDRRFRVSFTGAWNVDNALGAVSRGYLRALMHADFETRLLPIQALSAHRRISPNIRVSDFAGPADIAVIHLDASSWDEYPNWELRDEVERALKRVILLDAAEDFSRRKFLHCFEKADAIWTSSRFVADLVRPHFQGPIDIIPHVVPLRGVTSSPSEQNALRRRLGIPEAARIMLGAAEPGAPSMGGGVEDLVRVFAESGLGAHDWVLVLEPECSSAIVAGSATPGVIVAKAMTRQELSVLSDLADIYVSSRCLPGFNPALAQALARGNIVVAADYGGSRDYLDAETGFPVRCEGRPLDGASAFAATGTADRCIDMGHFAECMVMAAGLPAAKREALAARARAKIEQLLSPRTVARRIEDSIKRVLSEV</sequence>
<evidence type="ECO:0000313" key="2">
    <source>
        <dbReference type="Proteomes" id="UP000006633"/>
    </source>
</evidence>
<keyword evidence="2" id="KW-1185">Reference proteome</keyword>
<dbReference type="STRING" id="639283.Snov_3783"/>
<dbReference type="EMBL" id="CP002026">
    <property type="protein sequence ID" value="ADH91053.1"/>
    <property type="molecule type" value="Genomic_DNA"/>
</dbReference>
<dbReference type="Proteomes" id="UP000006633">
    <property type="component" value="Chromosome"/>
</dbReference>
<dbReference type="CDD" id="cd01635">
    <property type="entry name" value="Glycosyltransferase_GTB-type"/>
    <property type="match status" value="1"/>
</dbReference>
<dbReference type="eggNOG" id="COG3754">
    <property type="taxonomic scope" value="Bacteria"/>
</dbReference>
<accession>D6ZYT4</accession>
<dbReference type="OrthoDB" id="7220105at2"/>
<dbReference type="SUPFAM" id="SSF53756">
    <property type="entry name" value="UDP-Glycosyltransferase/glycogen phosphorylase"/>
    <property type="match status" value="1"/>
</dbReference>
<protein>
    <submittedName>
        <fullName evidence="1">Glycosyl transferase, group 1</fullName>
    </submittedName>
</protein>
<proteinExistence type="predicted"/>
<dbReference type="Gene3D" id="3.40.50.2000">
    <property type="entry name" value="Glycogen Phosphorylase B"/>
    <property type="match status" value="1"/>
</dbReference>
<dbReference type="RefSeq" id="WP_013168554.1">
    <property type="nucleotide sequence ID" value="NC_014217.1"/>
</dbReference>
<reference evidence="1 2" key="1">
    <citation type="journal article" date="2012" name="Stand. Genomic Sci.">
        <title>Complete genome sequence of the facultatively chemolithoautotrophic and methylotrophic alpha Proteobacterium Starkeya novella type strain (ATCC 8093(T)).</title>
        <authorList>
            <person name="Kappler U."/>
            <person name="Davenport K."/>
            <person name="Beatson S."/>
            <person name="Lucas S."/>
            <person name="Lapidus A."/>
            <person name="Copeland A."/>
            <person name="Berry K.W."/>
            <person name="Glavina Del Rio T."/>
            <person name="Hammon N."/>
            <person name="Dalin E."/>
            <person name="Tice H."/>
            <person name="Pitluck S."/>
            <person name="Richardson P."/>
            <person name="Bruce D."/>
            <person name="Goodwin L.A."/>
            <person name="Han C."/>
            <person name="Tapia R."/>
            <person name="Detter J.C."/>
            <person name="Chang Y.J."/>
            <person name="Jeffries C.D."/>
            <person name="Land M."/>
            <person name="Hauser L."/>
            <person name="Kyrpides N.C."/>
            <person name="Goker M."/>
            <person name="Ivanova N."/>
            <person name="Klenk H.P."/>
            <person name="Woyke T."/>
        </authorList>
    </citation>
    <scope>NUCLEOTIDE SEQUENCE [LARGE SCALE GENOMIC DNA]</scope>
    <source>
        <strain evidence="2">ATCC 8093 / DSM 506 / JCM 20403 / CCM 1077 / IAM 12100 / NBRC 12443 / NCIMB 10456</strain>
    </source>
</reference>
<dbReference type="KEGG" id="sno:Snov_3783"/>
<keyword evidence="1" id="KW-0808">Transferase</keyword>
<dbReference type="AlphaFoldDB" id="D6ZYT4"/>
<dbReference type="HOGENOM" id="CLU_419721_0_0_5"/>
<dbReference type="GO" id="GO:0016740">
    <property type="term" value="F:transferase activity"/>
    <property type="evidence" value="ECO:0007669"/>
    <property type="project" value="UniProtKB-KW"/>
</dbReference>
<organism evidence="1 2">
    <name type="scientific">Ancylobacter novellus (strain ATCC 8093 / DSM 506 / JCM 20403 / CCM 1077 / IAM 12100 / NBRC 12443 / NCIMB 10456)</name>
    <name type="common">Starkeya novella</name>
    <dbReference type="NCBI Taxonomy" id="639283"/>
    <lineage>
        <taxon>Bacteria</taxon>
        <taxon>Pseudomonadati</taxon>
        <taxon>Pseudomonadota</taxon>
        <taxon>Alphaproteobacteria</taxon>
        <taxon>Hyphomicrobiales</taxon>
        <taxon>Xanthobacteraceae</taxon>
        <taxon>Ancylobacter</taxon>
    </lineage>
</organism>
<dbReference type="eggNOG" id="COG0438">
    <property type="taxonomic scope" value="Bacteria"/>
</dbReference>